<name>C3ZC51_BRAFL</name>
<sequence length="117" mass="12829">MKGPSTKGCALDKNSFTHKKTMAQGFMDMALMTANAAQLKLVLESGNNRIFMADFVIALLVASIVVQILVGVLLYIKSRQNINNLKHHKCIDMVNNMTTGLVMIITVLNVFISAFAI</sequence>
<feature type="transmembrane region" description="Helical" evidence="7">
    <location>
        <begin position="97"/>
        <end position="116"/>
    </location>
</feature>
<dbReference type="GO" id="GO:0042246">
    <property type="term" value="P:tissue regeneration"/>
    <property type="evidence" value="ECO:0007669"/>
    <property type="project" value="InterPro"/>
</dbReference>
<evidence type="ECO:0000256" key="1">
    <source>
        <dbReference type="ARBA" id="ARBA00004141"/>
    </source>
</evidence>
<keyword evidence="5 7" id="KW-1133">Transmembrane helix</keyword>
<comment type="subcellular location">
    <subcellularLocation>
        <location evidence="1">Membrane</location>
        <topology evidence="1">Multi-pass membrane protein</topology>
    </subcellularLocation>
</comment>
<dbReference type="PANTHER" id="PTHR12316:SF17">
    <property type="entry name" value="NINJURIN C, ISOFORM D"/>
    <property type="match status" value="1"/>
</dbReference>
<dbReference type="InterPro" id="IPR007007">
    <property type="entry name" value="Ninjurin"/>
</dbReference>
<dbReference type="PANTHER" id="PTHR12316">
    <property type="entry name" value="NINJURIN-RELATED"/>
    <property type="match status" value="1"/>
</dbReference>
<dbReference type="Pfam" id="PF04923">
    <property type="entry name" value="Ninjurin"/>
    <property type="match status" value="1"/>
</dbReference>
<dbReference type="FunCoup" id="C3ZC51">
    <property type="interactions" value="59"/>
</dbReference>
<feature type="transmembrane region" description="Helical" evidence="7">
    <location>
        <begin position="50"/>
        <end position="76"/>
    </location>
</feature>
<evidence type="ECO:0000256" key="5">
    <source>
        <dbReference type="ARBA" id="ARBA00022989"/>
    </source>
</evidence>
<keyword evidence="3 7" id="KW-0812">Transmembrane</keyword>
<protein>
    <submittedName>
        <fullName evidence="8">Uncharacterized protein</fullName>
    </submittedName>
</protein>
<evidence type="ECO:0000256" key="4">
    <source>
        <dbReference type="ARBA" id="ARBA00022889"/>
    </source>
</evidence>
<proteinExistence type="inferred from homology"/>
<keyword evidence="6 7" id="KW-0472">Membrane</keyword>
<feature type="non-terminal residue" evidence="8">
    <location>
        <position position="117"/>
    </location>
</feature>
<evidence type="ECO:0000256" key="7">
    <source>
        <dbReference type="SAM" id="Phobius"/>
    </source>
</evidence>
<evidence type="ECO:0000256" key="2">
    <source>
        <dbReference type="ARBA" id="ARBA00008141"/>
    </source>
</evidence>
<keyword evidence="4" id="KW-0130">Cell adhesion</keyword>
<dbReference type="eggNOG" id="ENOG502S12Z">
    <property type="taxonomic scope" value="Eukaryota"/>
</dbReference>
<reference evidence="8" key="1">
    <citation type="journal article" date="2008" name="Nature">
        <title>The amphioxus genome and the evolution of the chordate karyotype.</title>
        <authorList>
            <consortium name="US DOE Joint Genome Institute (JGI-PGF)"/>
            <person name="Putnam N.H."/>
            <person name="Butts T."/>
            <person name="Ferrier D.E.K."/>
            <person name="Furlong R.F."/>
            <person name="Hellsten U."/>
            <person name="Kawashima T."/>
            <person name="Robinson-Rechavi M."/>
            <person name="Shoguchi E."/>
            <person name="Terry A."/>
            <person name="Yu J.-K."/>
            <person name="Benito-Gutierrez E.L."/>
            <person name="Dubchak I."/>
            <person name="Garcia-Fernandez J."/>
            <person name="Gibson-Brown J.J."/>
            <person name="Grigoriev I.V."/>
            <person name="Horton A.C."/>
            <person name="de Jong P.J."/>
            <person name="Jurka J."/>
            <person name="Kapitonov V.V."/>
            <person name="Kohara Y."/>
            <person name="Kuroki Y."/>
            <person name="Lindquist E."/>
            <person name="Lucas S."/>
            <person name="Osoegawa K."/>
            <person name="Pennacchio L.A."/>
            <person name="Salamov A.A."/>
            <person name="Satou Y."/>
            <person name="Sauka-Spengler T."/>
            <person name="Schmutz J."/>
            <person name="Shin-I T."/>
            <person name="Toyoda A."/>
            <person name="Bronner-Fraser M."/>
            <person name="Fujiyama A."/>
            <person name="Holland L.Z."/>
            <person name="Holland P.W.H."/>
            <person name="Satoh N."/>
            <person name="Rokhsar D.S."/>
        </authorList>
    </citation>
    <scope>NUCLEOTIDE SEQUENCE [LARGE SCALE GENOMIC DNA]</scope>
    <source>
        <strain evidence="8">S238N-H82</strain>
        <tissue evidence="8">Testes</tissue>
    </source>
</reference>
<dbReference type="EMBL" id="GG666606">
    <property type="protein sequence ID" value="EEN49823.1"/>
    <property type="molecule type" value="Genomic_DNA"/>
</dbReference>
<gene>
    <name evidence="8" type="ORF">BRAFLDRAFT_214828</name>
</gene>
<dbReference type="GO" id="GO:0016020">
    <property type="term" value="C:membrane"/>
    <property type="evidence" value="ECO:0007669"/>
    <property type="project" value="UniProtKB-SubCell"/>
</dbReference>
<dbReference type="InParanoid" id="C3ZC51"/>
<organism>
    <name type="scientific">Branchiostoma floridae</name>
    <name type="common">Florida lancelet</name>
    <name type="synonym">Amphioxus</name>
    <dbReference type="NCBI Taxonomy" id="7739"/>
    <lineage>
        <taxon>Eukaryota</taxon>
        <taxon>Metazoa</taxon>
        <taxon>Chordata</taxon>
        <taxon>Cephalochordata</taxon>
        <taxon>Leptocardii</taxon>
        <taxon>Amphioxiformes</taxon>
        <taxon>Branchiostomatidae</taxon>
        <taxon>Branchiostoma</taxon>
    </lineage>
</organism>
<evidence type="ECO:0000313" key="8">
    <source>
        <dbReference type="EMBL" id="EEN49823.1"/>
    </source>
</evidence>
<evidence type="ECO:0000256" key="6">
    <source>
        <dbReference type="ARBA" id="ARBA00023136"/>
    </source>
</evidence>
<accession>C3ZC51</accession>
<dbReference type="AlphaFoldDB" id="C3ZC51"/>
<dbReference type="GO" id="GO:0007155">
    <property type="term" value="P:cell adhesion"/>
    <property type="evidence" value="ECO:0007669"/>
    <property type="project" value="UniProtKB-KW"/>
</dbReference>
<comment type="similarity">
    <text evidence="2">Belongs to the ninjurin family.</text>
</comment>
<evidence type="ECO:0000256" key="3">
    <source>
        <dbReference type="ARBA" id="ARBA00022692"/>
    </source>
</evidence>